<accession>A0ABV8GBN0</accession>
<dbReference type="InterPro" id="IPR001387">
    <property type="entry name" value="Cro/C1-type_HTH"/>
</dbReference>
<comment type="caution">
    <text evidence="2">The sequence shown here is derived from an EMBL/GenBank/DDBJ whole genome shotgun (WGS) entry which is preliminary data.</text>
</comment>
<dbReference type="Gene3D" id="1.10.260.40">
    <property type="entry name" value="lambda repressor-like DNA-binding domains"/>
    <property type="match status" value="1"/>
</dbReference>
<keyword evidence="3" id="KW-1185">Reference proteome</keyword>
<sequence length="138" mass="14915">MAEEGGRTLADKLNHLFATIHPGGRGPYSNTEVAAGISANGGSITDAYIGLLRSGKRGNPTYNHLKGLAEFFGVSVNYFFDDEVAAKIDAELELVTAMRDNDVQQIALRSKDLTPQNRSAILTIIDQIRQMQGLPPAK</sequence>
<dbReference type="Proteomes" id="UP001595851">
    <property type="component" value="Unassembled WGS sequence"/>
</dbReference>
<evidence type="ECO:0000259" key="1">
    <source>
        <dbReference type="PROSITE" id="PS50943"/>
    </source>
</evidence>
<dbReference type="RefSeq" id="WP_379531312.1">
    <property type="nucleotide sequence ID" value="NZ_JBHSBI010000015.1"/>
</dbReference>
<reference evidence="3" key="1">
    <citation type="journal article" date="2019" name="Int. J. Syst. Evol. Microbiol.">
        <title>The Global Catalogue of Microorganisms (GCM) 10K type strain sequencing project: providing services to taxonomists for standard genome sequencing and annotation.</title>
        <authorList>
            <consortium name="The Broad Institute Genomics Platform"/>
            <consortium name="The Broad Institute Genome Sequencing Center for Infectious Disease"/>
            <person name="Wu L."/>
            <person name="Ma J."/>
        </authorList>
    </citation>
    <scope>NUCLEOTIDE SEQUENCE [LARGE SCALE GENOMIC DNA]</scope>
    <source>
        <strain evidence="3">TBRC 1276</strain>
    </source>
</reference>
<proteinExistence type="predicted"/>
<dbReference type="PROSITE" id="PS50943">
    <property type="entry name" value="HTH_CROC1"/>
    <property type="match status" value="1"/>
</dbReference>
<name>A0ABV8GBN0_9ACTN</name>
<dbReference type="InterPro" id="IPR010982">
    <property type="entry name" value="Lambda_DNA-bd_dom_sf"/>
</dbReference>
<feature type="domain" description="HTH cro/C1-type" evidence="1">
    <location>
        <begin position="44"/>
        <end position="79"/>
    </location>
</feature>
<dbReference type="EMBL" id="JBHSBI010000015">
    <property type="protein sequence ID" value="MFC4011360.1"/>
    <property type="molecule type" value="Genomic_DNA"/>
</dbReference>
<organism evidence="2 3">
    <name type="scientific">Nonomuraea purpurea</name>
    <dbReference type="NCBI Taxonomy" id="1849276"/>
    <lineage>
        <taxon>Bacteria</taxon>
        <taxon>Bacillati</taxon>
        <taxon>Actinomycetota</taxon>
        <taxon>Actinomycetes</taxon>
        <taxon>Streptosporangiales</taxon>
        <taxon>Streptosporangiaceae</taxon>
        <taxon>Nonomuraea</taxon>
    </lineage>
</organism>
<gene>
    <name evidence="2" type="ORF">ACFOY2_29315</name>
</gene>
<evidence type="ECO:0000313" key="2">
    <source>
        <dbReference type="EMBL" id="MFC4011360.1"/>
    </source>
</evidence>
<protein>
    <submittedName>
        <fullName evidence="2">XRE family transcriptional regulator</fullName>
    </submittedName>
</protein>
<evidence type="ECO:0000313" key="3">
    <source>
        <dbReference type="Proteomes" id="UP001595851"/>
    </source>
</evidence>